<evidence type="ECO:0000256" key="7">
    <source>
        <dbReference type="ARBA" id="ARBA00023128"/>
    </source>
</evidence>
<evidence type="ECO:0000256" key="4">
    <source>
        <dbReference type="ARBA" id="ARBA00022688"/>
    </source>
</evidence>
<evidence type="ECO:0000259" key="11">
    <source>
        <dbReference type="Pfam" id="PF21392"/>
    </source>
</evidence>
<feature type="region of interest" description="Disordered" evidence="9">
    <location>
        <begin position="266"/>
        <end position="319"/>
    </location>
</feature>
<evidence type="ECO:0000256" key="3">
    <source>
        <dbReference type="ARBA" id="ARBA00010766"/>
    </source>
</evidence>
<dbReference type="InterPro" id="IPR013718">
    <property type="entry name" value="COQ9_C"/>
</dbReference>
<keyword evidence="6 8" id="KW-0446">Lipid-binding</keyword>
<keyword evidence="13" id="KW-1185">Reference proteome</keyword>
<evidence type="ECO:0000256" key="8">
    <source>
        <dbReference type="RuleBase" id="RU366063"/>
    </source>
</evidence>
<comment type="function">
    <text evidence="8">Membrane-associated protein that warps the membrane surface to access and bind aromatic isoprenes with high specificity, including ubiquinone (CoQ) isoprene intermediates and presents them directly to Coq7, therefore facilitating the Coq7-mediated hydroxylase step. Participates in the biosynthesis of coenzyme Q, also named ubiquinone, an essential lipid-soluble electron transporter for aerobic cellular respiration.</text>
</comment>
<comment type="subcellular location">
    <subcellularLocation>
        <location evidence="1 8">Mitochondrion</location>
    </subcellularLocation>
</comment>
<evidence type="ECO:0000256" key="9">
    <source>
        <dbReference type="SAM" id="MobiDB-lite"/>
    </source>
</evidence>
<evidence type="ECO:0000256" key="6">
    <source>
        <dbReference type="ARBA" id="ARBA00023121"/>
    </source>
</evidence>
<organism evidence="12 13">
    <name type="scientific">Chrysophaeum taylorii</name>
    <dbReference type="NCBI Taxonomy" id="2483200"/>
    <lineage>
        <taxon>Eukaryota</taxon>
        <taxon>Sar</taxon>
        <taxon>Stramenopiles</taxon>
        <taxon>Ochrophyta</taxon>
        <taxon>Pelagophyceae</taxon>
        <taxon>Pelagomonadales</taxon>
        <taxon>Pelagomonadaceae</taxon>
        <taxon>Chrysophaeum</taxon>
    </lineage>
</organism>
<evidence type="ECO:0000256" key="2">
    <source>
        <dbReference type="ARBA" id="ARBA00004749"/>
    </source>
</evidence>
<comment type="caution">
    <text evidence="12">The sequence shown here is derived from an EMBL/GenBank/DDBJ whole genome shotgun (WGS) entry which is preliminary data.</text>
</comment>
<dbReference type="PANTHER" id="PTHR21427:SF19">
    <property type="entry name" value="UBIQUINONE BIOSYNTHESIS PROTEIN COQ9, MITOCHONDRIAL"/>
    <property type="match status" value="1"/>
</dbReference>
<comment type="similarity">
    <text evidence="3 8">Belongs to the COQ9 family.</text>
</comment>
<dbReference type="PANTHER" id="PTHR21427">
    <property type="entry name" value="UBIQUINONE BIOSYNTHESIS PROTEIN COQ9, MITOCHONDRIAL"/>
    <property type="match status" value="1"/>
</dbReference>
<dbReference type="Pfam" id="PF08511">
    <property type="entry name" value="COQ9"/>
    <property type="match status" value="1"/>
</dbReference>
<keyword evidence="5" id="KW-0809">Transit peptide</keyword>
<accession>A0AAD7U7R1</accession>
<dbReference type="GO" id="GO:0005743">
    <property type="term" value="C:mitochondrial inner membrane"/>
    <property type="evidence" value="ECO:0007669"/>
    <property type="project" value="TreeGrafter"/>
</dbReference>
<gene>
    <name evidence="12" type="ORF">CTAYLR_007019</name>
</gene>
<evidence type="ECO:0000313" key="13">
    <source>
        <dbReference type="Proteomes" id="UP001230188"/>
    </source>
</evidence>
<evidence type="ECO:0000313" key="12">
    <source>
        <dbReference type="EMBL" id="KAJ8599380.1"/>
    </source>
</evidence>
<dbReference type="Pfam" id="PF21392">
    <property type="entry name" value="COQ9_N"/>
    <property type="match status" value="1"/>
</dbReference>
<dbReference type="InterPro" id="IPR048674">
    <property type="entry name" value="COQ9_HTH"/>
</dbReference>
<evidence type="ECO:0000259" key="10">
    <source>
        <dbReference type="Pfam" id="PF08511"/>
    </source>
</evidence>
<protein>
    <recommendedName>
        <fullName evidence="8">Ubiquinone biosynthesis protein</fullName>
    </recommendedName>
</protein>
<feature type="domain" description="Ubiquinone biosynthesis protein COQ9 HTH" evidence="11">
    <location>
        <begin position="23"/>
        <end position="46"/>
    </location>
</feature>
<dbReference type="InterPro" id="IPR012762">
    <property type="entry name" value="Ubiq_biosynth_COQ9"/>
</dbReference>
<dbReference type="AlphaFoldDB" id="A0AAD7U7R1"/>
<keyword evidence="7 8" id="KW-0496">Mitochondrion</keyword>
<dbReference type="GO" id="GO:0008289">
    <property type="term" value="F:lipid binding"/>
    <property type="evidence" value="ECO:0007669"/>
    <property type="project" value="UniProtKB-UniRule"/>
</dbReference>
<feature type="compositionally biased region" description="Pro residues" evidence="9">
    <location>
        <begin position="285"/>
        <end position="298"/>
    </location>
</feature>
<comment type="pathway">
    <text evidence="2 8">Cofactor biosynthesis; ubiquinone biosynthesis.</text>
</comment>
<name>A0AAD7U7R1_9STRA</name>
<dbReference type="Proteomes" id="UP001230188">
    <property type="component" value="Unassembled WGS sequence"/>
</dbReference>
<dbReference type="EMBL" id="JAQMWT010000570">
    <property type="protein sequence ID" value="KAJ8599380.1"/>
    <property type="molecule type" value="Genomic_DNA"/>
</dbReference>
<reference evidence="12" key="1">
    <citation type="submission" date="2023-01" db="EMBL/GenBank/DDBJ databases">
        <title>Metagenome sequencing of chrysophaentin producing Chrysophaeum taylorii.</title>
        <authorList>
            <person name="Davison J."/>
            <person name="Bewley C."/>
        </authorList>
    </citation>
    <scope>NUCLEOTIDE SEQUENCE</scope>
    <source>
        <strain evidence="12">NIES-1699</strain>
    </source>
</reference>
<evidence type="ECO:0000256" key="1">
    <source>
        <dbReference type="ARBA" id="ARBA00004173"/>
    </source>
</evidence>
<feature type="domain" description="COQ9 C-terminal" evidence="10">
    <location>
        <begin position="129"/>
        <end position="195"/>
    </location>
</feature>
<proteinExistence type="inferred from homology"/>
<sequence>MMMLRAVRRATPRIAGLARRHASVLEAASKHVATHGWTEEALAAGARDVGLSSAAHGQHAPSDLVEHVAGACLAELSTQIDARADELAAMTGWRPRLELAIELRLALSLPWHAHRAQAIGLMINGFDPPALRALAAVADELARATLVEGEDMSRARWRARRAAAAGAYALAEARALTDATPDLKDTLAFSKRVVATLGDAAEAPEALHDALRAGTTAAASLGAAALSFLPPQAVGALPHLLDIAASRATSTFSKLADSTLNRVLDALPHSPVPRPPATATAPAAAPKPDPPKTPPPAEPTTASPRSDDTPSVDATKQTT</sequence>
<dbReference type="GO" id="GO:0006744">
    <property type="term" value="P:ubiquinone biosynthetic process"/>
    <property type="evidence" value="ECO:0007669"/>
    <property type="project" value="UniProtKB-UniRule"/>
</dbReference>
<keyword evidence="4 8" id="KW-0831">Ubiquinone biosynthesis</keyword>
<evidence type="ECO:0000256" key="5">
    <source>
        <dbReference type="ARBA" id="ARBA00022946"/>
    </source>
</evidence>